<organism evidence="4 5">
    <name type="scientific">Anabaena subtropica FACHB-260</name>
    <dbReference type="NCBI Taxonomy" id="2692884"/>
    <lineage>
        <taxon>Bacteria</taxon>
        <taxon>Bacillati</taxon>
        <taxon>Cyanobacteriota</taxon>
        <taxon>Cyanophyceae</taxon>
        <taxon>Nostocales</taxon>
        <taxon>Nostocaceae</taxon>
        <taxon>Anabaena</taxon>
    </lineage>
</organism>
<evidence type="ECO:0000256" key="1">
    <source>
        <dbReference type="SAM" id="MobiDB-lite"/>
    </source>
</evidence>
<reference evidence="4 5" key="1">
    <citation type="journal article" date="2020" name="ISME J.">
        <title>Comparative genomics reveals insights into cyanobacterial evolution and habitat adaptation.</title>
        <authorList>
            <person name="Chen M.Y."/>
            <person name="Teng W.K."/>
            <person name="Zhao L."/>
            <person name="Hu C.X."/>
            <person name="Zhou Y.K."/>
            <person name="Han B.P."/>
            <person name="Song L.R."/>
            <person name="Shu W.S."/>
        </authorList>
    </citation>
    <scope>NUCLEOTIDE SEQUENCE [LARGE SCALE GENOMIC DNA]</scope>
    <source>
        <strain evidence="4 5">FACHB-260</strain>
    </source>
</reference>
<dbReference type="Proteomes" id="UP000607281">
    <property type="component" value="Unassembled WGS sequence"/>
</dbReference>
<protein>
    <submittedName>
        <fullName evidence="4">CAP domain-containing protein</fullName>
    </submittedName>
</protein>
<name>A0ABR8CLB0_9NOST</name>
<feature type="region of interest" description="Disordered" evidence="1">
    <location>
        <begin position="53"/>
        <end position="140"/>
    </location>
</feature>
<dbReference type="RefSeq" id="WP_190405803.1">
    <property type="nucleotide sequence ID" value="NZ_JACJRF010000004.1"/>
</dbReference>
<feature type="signal peptide" evidence="2">
    <location>
        <begin position="1"/>
        <end position="22"/>
    </location>
</feature>
<sequence length="264" mass="28630">MLKTTIYAVALGTFALTSGASAVSLQNQAPAPKSSFISSDNLLAQYSFPRRYNRRPIQVPRQSYPQRPYNPSTGQNNPQNPSTGQNNPQNPSTGQNNPQNPSTGQNNPQSPSTGQNNPQNPPTGQNNPQSPSGGQSNGNTASIEQSVFQQINQYRQSQNLKPLTRNASIDEQARIHSQNMASGKVPFSHQGFDQRTKALNMPYKSASENVAYNQDRDSATRAVQSWLQSSGHLANIKGNFNETGIGVAVNAQGVVYLTQIFILS</sequence>
<dbReference type="CDD" id="cd05379">
    <property type="entry name" value="CAP_bacterial"/>
    <property type="match status" value="1"/>
</dbReference>
<evidence type="ECO:0000313" key="5">
    <source>
        <dbReference type="Proteomes" id="UP000607281"/>
    </source>
</evidence>
<dbReference type="EMBL" id="JACJRF010000004">
    <property type="protein sequence ID" value="MBD2343333.1"/>
    <property type="molecule type" value="Genomic_DNA"/>
</dbReference>
<evidence type="ECO:0000259" key="3">
    <source>
        <dbReference type="Pfam" id="PF00188"/>
    </source>
</evidence>
<keyword evidence="2" id="KW-0732">Signal</keyword>
<dbReference type="Gene3D" id="3.40.33.10">
    <property type="entry name" value="CAP"/>
    <property type="match status" value="1"/>
</dbReference>
<gene>
    <name evidence="4" type="ORF">H6G18_04130</name>
</gene>
<feature type="chain" id="PRO_5045203548" evidence="2">
    <location>
        <begin position="23"/>
        <end position="264"/>
    </location>
</feature>
<feature type="domain" description="SCP" evidence="3">
    <location>
        <begin position="150"/>
        <end position="261"/>
    </location>
</feature>
<feature type="compositionally biased region" description="Low complexity" evidence="1">
    <location>
        <begin position="105"/>
        <end position="132"/>
    </location>
</feature>
<feature type="compositionally biased region" description="Polar residues" evidence="1">
    <location>
        <begin position="60"/>
        <end position="104"/>
    </location>
</feature>
<proteinExistence type="predicted"/>
<dbReference type="SUPFAM" id="SSF55797">
    <property type="entry name" value="PR-1-like"/>
    <property type="match status" value="1"/>
</dbReference>
<keyword evidence="5" id="KW-1185">Reference proteome</keyword>
<dbReference type="Pfam" id="PF00188">
    <property type="entry name" value="CAP"/>
    <property type="match status" value="1"/>
</dbReference>
<evidence type="ECO:0000256" key="2">
    <source>
        <dbReference type="SAM" id="SignalP"/>
    </source>
</evidence>
<evidence type="ECO:0000313" key="4">
    <source>
        <dbReference type="EMBL" id="MBD2343333.1"/>
    </source>
</evidence>
<dbReference type="PANTHER" id="PTHR31157">
    <property type="entry name" value="SCP DOMAIN-CONTAINING PROTEIN"/>
    <property type="match status" value="1"/>
</dbReference>
<comment type="caution">
    <text evidence="4">The sequence shown here is derived from an EMBL/GenBank/DDBJ whole genome shotgun (WGS) entry which is preliminary data.</text>
</comment>
<accession>A0ABR8CLB0</accession>
<dbReference type="InterPro" id="IPR014044">
    <property type="entry name" value="CAP_dom"/>
</dbReference>
<dbReference type="InterPro" id="IPR035940">
    <property type="entry name" value="CAP_sf"/>
</dbReference>
<dbReference type="PANTHER" id="PTHR31157:SF1">
    <property type="entry name" value="SCP DOMAIN-CONTAINING PROTEIN"/>
    <property type="match status" value="1"/>
</dbReference>